<evidence type="ECO:0000313" key="5">
    <source>
        <dbReference type="EMBL" id="SNZ13111.1"/>
    </source>
</evidence>
<reference evidence="5 6" key="1">
    <citation type="submission" date="2017-09" db="EMBL/GenBank/DDBJ databases">
        <authorList>
            <person name="Ehlers B."/>
            <person name="Leendertz F.H."/>
        </authorList>
    </citation>
    <scope>NUCLEOTIDE SEQUENCE [LARGE SCALE GENOMIC DNA]</scope>
    <source>
        <strain evidence="5 6">DSM 27208</strain>
    </source>
</reference>
<organism evidence="5 6">
    <name type="scientific">Natronoarchaeum philippinense</name>
    <dbReference type="NCBI Taxonomy" id="558529"/>
    <lineage>
        <taxon>Archaea</taxon>
        <taxon>Methanobacteriati</taxon>
        <taxon>Methanobacteriota</taxon>
        <taxon>Stenosarchaea group</taxon>
        <taxon>Halobacteria</taxon>
        <taxon>Halobacteriales</taxon>
        <taxon>Natronoarchaeaceae</taxon>
    </lineage>
</organism>
<dbReference type="InterPro" id="IPR029044">
    <property type="entry name" value="Nucleotide-diphossugar_trans"/>
</dbReference>
<dbReference type="PANTHER" id="PTHR43179">
    <property type="entry name" value="RHAMNOSYLTRANSFERASE WBBL"/>
    <property type="match status" value="1"/>
</dbReference>
<evidence type="ECO:0000256" key="1">
    <source>
        <dbReference type="ARBA" id="ARBA00006739"/>
    </source>
</evidence>
<keyword evidence="2" id="KW-0328">Glycosyltransferase</keyword>
<feature type="domain" description="Glycosyltransferase 2-like" evidence="4">
    <location>
        <begin position="4"/>
        <end position="114"/>
    </location>
</feature>
<dbReference type="OrthoDB" id="196370at2157"/>
<dbReference type="Pfam" id="PF00535">
    <property type="entry name" value="Glycos_transf_2"/>
    <property type="match status" value="1"/>
</dbReference>
<name>A0A285NZQ6_NATPI</name>
<dbReference type="CDD" id="cd00761">
    <property type="entry name" value="Glyco_tranf_GTA_type"/>
    <property type="match status" value="1"/>
</dbReference>
<protein>
    <submittedName>
        <fullName evidence="5">Glycosyl transferase family 2</fullName>
    </submittedName>
</protein>
<gene>
    <name evidence="5" type="ORF">SAMN06269185_2046</name>
</gene>
<dbReference type="EMBL" id="OBEJ01000002">
    <property type="protein sequence ID" value="SNZ13111.1"/>
    <property type="molecule type" value="Genomic_DNA"/>
</dbReference>
<evidence type="ECO:0000259" key="4">
    <source>
        <dbReference type="Pfam" id="PF00535"/>
    </source>
</evidence>
<sequence length="301" mass="32341">MDLSVVVPTLNAREQLAGCLDALTEHAPDDEVIVVNGPSSDGTTGMVRERGDVDVLVELSDRNVNVSRNAGIEVATGDAVAFVHDELAVEPSWREAVAESLAGGASVVTGPTHRTLRAGMTTENETSNTVAGREVAFFNGGNVAFARPAIEALDGFDEYLETEGARDASHRLAALDYDVCWNDEMGVRGEYGTDGGRPQQEFGAKYRSLSYQLAKNYGLRPTVARSTVASAIRDSLSAAREVTRGDVTPTAWLGTGREVVSSIASGVAAGLRARRDDETCRRNPNGVSTRHDRAVRRYDWR</sequence>
<evidence type="ECO:0000313" key="6">
    <source>
        <dbReference type="Proteomes" id="UP000219453"/>
    </source>
</evidence>
<comment type="similarity">
    <text evidence="1">Belongs to the glycosyltransferase 2 family.</text>
</comment>
<dbReference type="PANTHER" id="PTHR43179:SF12">
    <property type="entry name" value="GALACTOFURANOSYLTRANSFERASE GLFT2"/>
    <property type="match status" value="1"/>
</dbReference>
<dbReference type="InterPro" id="IPR001173">
    <property type="entry name" value="Glyco_trans_2-like"/>
</dbReference>
<evidence type="ECO:0000256" key="2">
    <source>
        <dbReference type="ARBA" id="ARBA00022676"/>
    </source>
</evidence>
<dbReference type="SUPFAM" id="SSF53448">
    <property type="entry name" value="Nucleotide-diphospho-sugar transferases"/>
    <property type="match status" value="1"/>
</dbReference>
<dbReference type="AlphaFoldDB" id="A0A285NZQ6"/>
<dbReference type="Gene3D" id="3.90.550.10">
    <property type="entry name" value="Spore Coat Polysaccharide Biosynthesis Protein SpsA, Chain A"/>
    <property type="match status" value="1"/>
</dbReference>
<accession>A0A285NZQ6</accession>
<keyword evidence="3 5" id="KW-0808">Transferase</keyword>
<evidence type="ECO:0000256" key="3">
    <source>
        <dbReference type="ARBA" id="ARBA00022679"/>
    </source>
</evidence>
<proteinExistence type="inferred from homology"/>
<dbReference type="Proteomes" id="UP000219453">
    <property type="component" value="Unassembled WGS sequence"/>
</dbReference>
<dbReference type="GO" id="GO:0016757">
    <property type="term" value="F:glycosyltransferase activity"/>
    <property type="evidence" value="ECO:0007669"/>
    <property type="project" value="UniProtKB-KW"/>
</dbReference>
<keyword evidence="6" id="KW-1185">Reference proteome</keyword>
<dbReference type="RefSeq" id="WP_097008956.1">
    <property type="nucleotide sequence ID" value="NZ_OBEJ01000002.1"/>
</dbReference>